<keyword evidence="2" id="KW-0677">Repeat</keyword>
<evidence type="ECO:0000256" key="2">
    <source>
        <dbReference type="ARBA" id="ARBA00022737"/>
    </source>
</evidence>
<comment type="caution">
    <text evidence="8">The sequence shown here is derived from an EMBL/GenBank/DDBJ whole genome shotgun (WGS) entry which is preliminary data.</text>
</comment>
<evidence type="ECO:0000256" key="6">
    <source>
        <dbReference type="PROSITE-ProRule" id="PRU00339"/>
    </source>
</evidence>
<evidence type="ECO:0000256" key="7">
    <source>
        <dbReference type="SAM" id="MobiDB-lite"/>
    </source>
</evidence>
<feature type="repeat" description="TPR" evidence="6">
    <location>
        <begin position="515"/>
        <end position="548"/>
    </location>
</feature>
<dbReference type="AlphaFoldDB" id="A0A1J9QTP8"/>
<feature type="compositionally biased region" description="Polar residues" evidence="7">
    <location>
        <begin position="443"/>
        <end position="452"/>
    </location>
</feature>
<feature type="compositionally biased region" description="Polar residues" evidence="7">
    <location>
        <begin position="343"/>
        <end position="374"/>
    </location>
</feature>
<dbReference type="GO" id="GO:0051301">
    <property type="term" value="P:cell division"/>
    <property type="evidence" value="ECO:0007669"/>
    <property type="project" value="TreeGrafter"/>
</dbReference>
<feature type="compositionally biased region" description="Polar residues" evidence="7">
    <location>
        <begin position="313"/>
        <end position="325"/>
    </location>
</feature>
<feature type="compositionally biased region" description="Basic and acidic residues" evidence="7">
    <location>
        <begin position="429"/>
        <end position="442"/>
    </location>
</feature>
<dbReference type="Pfam" id="PF13181">
    <property type="entry name" value="TPR_8"/>
    <property type="match status" value="1"/>
</dbReference>
<dbReference type="Gene3D" id="1.25.40.10">
    <property type="entry name" value="Tetratricopeptide repeat domain"/>
    <property type="match status" value="4"/>
</dbReference>
<comment type="subcellular location">
    <subcellularLocation>
        <location evidence="1">Nucleus</location>
    </subcellularLocation>
</comment>
<dbReference type="SUPFAM" id="SSF48452">
    <property type="entry name" value="TPR-like"/>
    <property type="match status" value="3"/>
</dbReference>
<dbReference type="GO" id="GO:0005680">
    <property type="term" value="C:anaphase-promoting complex"/>
    <property type="evidence" value="ECO:0007669"/>
    <property type="project" value="UniProtKB-ARBA"/>
</dbReference>
<proteinExistence type="inferred from homology"/>
<dbReference type="InterPro" id="IPR019734">
    <property type="entry name" value="TPR_rpt"/>
</dbReference>
<evidence type="ECO:0000313" key="9">
    <source>
        <dbReference type="Proteomes" id="UP000183809"/>
    </source>
</evidence>
<dbReference type="GO" id="GO:0031145">
    <property type="term" value="P:anaphase-promoting complex-dependent catabolic process"/>
    <property type="evidence" value="ECO:0007669"/>
    <property type="project" value="TreeGrafter"/>
</dbReference>
<dbReference type="Pfam" id="PF13432">
    <property type="entry name" value="TPR_16"/>
    <property type="match status" value="1"/>
</dbReference>
<dbReference type="PANTHER" id="PTHR12558:SF13">
    <property type="entry name" value="CELL DIVISION CYCLE PROTEIN 27 HOMOLOG"/>
    <property type="match status" value="1"/>
</dbReference>
<dbReference type="Pfam" id="PF00515">
    <property type="entry name" value="TPR_1"/>
    <property type="match status" value="1"/>
</dbReference>
<dbReference type="GO" id="GO:0005737">
    <property type="term" value="C:cytoplasm"/>
    <property type="evidence" value="ECO:0007669"/>
    <property type="project" value="TreeGrafter"/>
</dbReference>
<sequence length="811" mass="90008">MSPTPNPYVATQLRQLIYYHLDNDFVQNALFLAGRLHGQEPRNPDAAHLLALCHLRLGRLKAAYDYSREKGFRGQHMGCAYVFAQACLGLGRFPEGITALDRARGHWGGRNHWNKHSETARRHLPDAAAVNCLLGKLWRAHGDVHKAIACYAEALKLNPFMWDAFLDLCETGAVIRPTNVFKMSPEMSALLSASSAVPDSPPANALNAASNGVFTPTQDLFNPGRPENVQRNAGGLFAKFNAIATNGNGQQVLDVETPVGNGGAYDEDVMMGEAGGAPMNRAPSAEPPHAPARRSRQVPSMTDSGVEVPRMKSITTRSRVRSGTDSSDHAEPVKSSMVGAQKRTVSGNMAHASTSAGNPASQPRRSHRLMQSVQDHIRPSGGRSMTSGKSAETQEREKRELRRARLPTAAKSSRAGTSAVGRVISGNRKPIEPAERDMKETRSQSALAGNITSAAPPKQQQSAAAIEVAKEREALQSLLDLFCKLGNAYYLLSRYSSESAWEEFNSLPAAQRETPWVLAQMGRAQYEQARYSDAADLFEKVKRIAPSRMEDMEVYSTVLWHLKGETDLAYLAHELIESDRLSPQAWCAIGNSFSLQREHDQAVKCFRRATQLDPKFAYAFTLQGHEHVANEEFDKALLAYRSAIAADSRHYNGWYGLGRVYEKIGKYEVAEKHYKNAHHINPRNPVLLVCIGVVLERMRKPQAALLQYNEACRLDSRSALARFKKARVLMNLRKTRMALEELEILKDLAPDEANVHFMLGKLYKMMRDKTSAIRHFTIALNLDPKAAQYIKEAMESLEDDEDDEYDDDDGA</sequence>
<name>A0A1J9QTP8_9PEZI</name>
<reference evidence="8 9" key="1">
    <citation type="submission" date="2016-10" db="EMBL/GenBank/DDBJ databases">
        <title>Proteomics and genomics reveal pathogen-plant mechanisms compatible with a hemibiotrophic lifestyle of Diplodia corticola.</title>
        <authorList>
            <person name="Fernandes I."/>
            <person name="De Jonge R."/>
            <person name="Van De Peer Y."/>
            <person name="Devreese B."/>
            <person name="Alves A."/>
            <person name="Esteves A.C."/>
        </authorList>
    </citation>
    <scope>NUCLEOTIDE SEQUENCE [LARGE SCALE GENOMIC DNA]</scope>
    <source>
        <strain evidence="8 9">CBS 112549</strain>
    </source>
</reference>
<dbReference type="GeneID" id="31016836"/>
<dbReference type="GO" id="GO:0007091">
    <property type="term" value="P:metaphase/anaphase transition of mitotic cell cycle"/>
    <property type="evidence" value="ECO:0007669"/>
    <property type="project" value="TreeGrafter"/>
</dbReference>
<evidence type="ECO:0000256" key="5">
    <source>
        <dbReference type="ARBA" id="ARBA00038210"/>
    </source>
</evidence>
<dbReference type="PROSITE" id="PS50005">
    <property type="entry name" value="TPR"/>
    <property type="match status" value="6"/>
</dbReference>
<dbReference type="FunFam" id="1.25.40.10:FF:000018">
    <property type="entry name" value="Cell division cycle protein 27 homolog B"/>
    <property type="match status" value="1"/>
</dbReference>
<evidence type="ECO:0000313" key="8">
    <source>
        <dbReference type="EMBL" id="OJD31362.1"/>
    </source>
</evidence>
<feature type="repeat" description="TPR" evidence="6">
    <location>
        <begin position="753"/>
        <end position="786"/>
    </location>
</feature>
<dbReference type="OrthoDB" id="329563at2759"/>
<keyword evidence="3 6" id="KW-0802">TPR repeat</keyword>
<dbReference type="EMBL" id="MNUE01000049">
    <property type="protein sequence ID" value="OJD31362.1"/>
    <property type="molecule type" value="Genomic_DNA"/>
</dbReference>
<accession>A0A1J9QTP8</accession>
<dbReference type="InterPro" id="IPR011990">
    <property type="entry name" value="TPR-like_helical_dom_sf"/>
</dbReference>
<comment type="similarity">
    <text evidence="5">Belongs to the APC3/CDC27 family.</text>
</comment>
<evidence type="ECO:0000256" key="3">
    <source>
        <dbReference type="ARBA" id="ARBA00022803"/>
    </source>
</evidence>
<dbReference type="STRING" id="236234.A0A1J9QTP8"/>
<keyword evidence="4" id="KW-0539">Nucleus</keyword>
<dbReference type="Proteomes" id="UP000183809">
    <property type="component" value="Unassembled WGS sequence"/>
</dbReference>
<feature type="repeat" description="TPR" evidence="6">
    <location>
        <begin position="128"/>
        <end position="161"/>
    </location>
</feature>
<dbReference type="RefSeq" id="XP_020127622.1">
    <property type="nucleotide sequence ID" value="XM_020276575.1"/>
</dbReference>
<evidence type="ECO:0000256" key="4">
    <source>
        <dbReference type="ARBA" id="ARBA00023242"/>
    </source>
</evidence>
<dbReference type="GO" id="GO:0016567">
    <property type="term" value="P:protein ubiquitination"/>
    <property type="evidence" value="ECO:0007669"/>
    <property type="project" value="TreeGrafter"/>
</dbReference>
<organism evidence="8 9">
    <name type="scientific">Diplodia corticola</name>
    <dbReference type="NCBI Taxonomy" id="236234"/>
    <lineage>
        <taxon>Eukaryota</taxon>
        <taxon>Fungi</taxon>
        <taxon>Dikarya</taxon>
        <taxon>Ascomycota</taxon>
        <taxon>Pezizomycotina</taxon>
        <taxon>Dothideomycetes</taxon>
        <taxon>Dothideomycetes incertae sedis</taxon>
        <taxon>Botryosphaeriales</taxon>
        <taxon>Botryosphaeriaceae</taxon>
        <taxon>Diplodia</taxon>
    </lineage>
</organism>
<dbReference type="Pfam" id="PF12895">
    <property type="entry name" value="ANAPC3"/>
    <property type="match status" value="1"/>
</dbReference>
<keyword evidence="9" id="KW-1185">Reference proteome</keyword>
<dbReference type="PANTHER" id="PTHR12558">
    <property type="entry name" value="CELL DIVISION CYCLE 16,23,27"/>
    <property type="match status" value="1"/>
</dbReference>
<evidence type="ECO:0000256" key="1">
    <source>
        <dbReference type="ARBA" id="ARBA00004123"/>
    </source>
</evidence>
<protein>
    <submittedName>
        <fullName evidence="8">Protein bima</fullName>
    </submittedName>
</protein>
<dbReference type="SMART" id="SM00028">
    <property type="entry name" value="TPR"/>
    <property type="match status" value="8"/>
</dbReference>
<feature type="region of interest" description="Disordered" evidence="7">
    <location>
        <begin position="269"/>
        <end position="458"/>
    </location>
</feature>
<feature type="repeat" description="TPR" evidence="6">
    <location>
        <begin position="583"/>
        <end position="616"/>
    </location>
</feature>
<gene>
    <name evidence="8" type="ORF">BKCO1_490006</name>
</gene>
<feature type="repeat" description="TPR" evidence="6">
    <location>
        <begin position="651"/>
        <end position="684"/>
    </location>
</feature>
<feature type="repeat" description="TPR" evidence="6">
    <location>
        <begin position="617"/>
        <end position="650"/>
    </location>
</feature>